<dbReference type="Proteomes" id="UP001152964">
    <property type="component" value="Chromosome 12"/>
</dbReference>
<accession>A0ABN8VH53</accession>
<evidence type="ECO:0000313" key="1">
    <source>
        <dbReference type="EMBL" id="CAI1577517.1"/>
    </source>
</evidence>
<dbReference type="EMBL" id="OX291502">
    <property type="protein sequence ID" value="CAI1577517.1"/>
    <property type="molecule type" value="Genomic_DNA"/>
</dbReference>
<organism evidence="1 2">
    <name type="scientific">Saccharomyces eubayanus</name>
    <name type="common">Yeast</name>
    <dbReference type="NCBI Taxonomy" id="1080349"/>
    <lineage>
        <taxon>Eukaryota</taxon>
        <taxon>Fungi</taxon>
        <taxon>Dikarya</taxon>
        <taxon>Ascomycota</taxon>
        <taxon>Saccharomycotina</taxon>
        <taxon>Saccharomycetes</taxon>
        <taxon>Saccharomycetales</taxon>
        <taxon>Saccharomycetaceae</taxon>
        <taxon>Saccharomyces</taxon>
    </lineage>
</organism>
<keyword evidence="2" id="KW-1185">Reference proteome</keyword>
<protein>
    <submittedName>
        <fullName evidence="1">Uncharacterized protein</fullName>
    </submittedName>
</protein>
<proteinExistence type="predicted"/>
<reference evidence="1" key="1">
    <citation type="submission" date="2022-08" db="EMBL/GenBank/DDBJ databases">
        <authorList>
            <person name="Byrne P K."/>
        </authorList>
    </citation>
    <scope>NUCLEOTIDE SEQUENCE</scope>
    <source>
        <strain evidence="1">UCD650</strain>
    </source>
</reference>
<sequence>MTYELIQYLWDTRDKQLIWHKSKPKKRENKLVTISDASYGNQLYYRPQIGNIILLNRKVIGGKSTKASLTCTSTTESEIHAVSEAIPLLNNLSYLVQELDKKPIIKGLFTDSRSTSVLLYLKMKRNLETDSSVLT</sequence>
<gene>
    <name evidence="1" type="primary">U6500L01720</name>
    <name evidence="1" type="ORF">SEUBUCD650_0L01720</name>
</gene>
<name>A0ABN8VH53_SACEU</name>
<evidence type="ECO:0000313" key="2">
    <source>
        <dbReference type="Proteomes" id="UP001152964"/>
    </source>
</evidence>